<sequence length="295" mass="33526" precursor="true">MDINSLKHIKPGSNLPKKIAAILVSVLVVIASFSYLNSVNSDAKEVVEIAVVKPSEGIPEKELLTESLIKKGKILKTDFKEGMVTYDKVNEVLNKYAAYFLRHDTPIYYDQLSDSVPVKHEWLYELPKESEVLTIPYDYDKCGGEILAPGDYVRVRVTYEDTDNSPSEATDMNPYFNTSSLNKKKYVTEVLFDRILVKDMLNSKGQSISEILKEVSRLGEEERKAVMESKEFMQNVQAKSLVFEATPEQVDKYTKSNSHGTFTFTILSRMDNTNFIEQMSTIDKEVKGWTNNGKE</sequence>
<dbReference type="AlphaFoldDB" id="G8LVL3"/>
<organism evidence="1 2">
    <name type="scientific">Acetivibrio clariflavus (strain DSM 19732 / NBRC 101661 / EBR45)</name>
    <name type="common">Clostridium clariflavum</name>
    <dbReference type="NCBI Taxonomy" id="720554"/>
    <lineage>
        <taxon>Bacteria</taxon>
        <taxon>Bacillati</taxon>
        <taxon>Bacillota</taxon>
        <taxon>Clostridia</taxon>
        <taxon>Eubacteriales</taxon>
        <taxon>Oscillospiraceae</taxon>
        <taxon>Acetivibrio</taxon>
    </lineage>
</organism>
<reference evidence="2" key="1">
    <citation type="submission" date="2011-12" db="EMBL/GenBank/DDBJ databases">
        <title>Complete sequence of Clostridium clariflavum DSM 19732.</title>
        <authorList>
            <consortium name="US DOE Joint Genome Institute"/>
            <person name="Lucas S."/>
            <person name="Han J."/>
            <person name="Lapidus A."/>
            <person name="Cheng J.-F."/>
            <person name="Goodwin L."/>
            <person name="Pitluck S."/>
            <person name="Peters L."/>
            <person name="Teshima H."/>
            <person name="Detter J.C."/>
            <person name="Han C."/>
            <person name="Tapia R."/>
            <person name="Land M."/>
            <person name="Hauser L."/>
            <person name="Kyrpides N."/>
            <person name="Ivanova N."/>
            <person name="Pagani I."/>
            <person name="Kitzmiller T."/>
            <person name="Lynd L."/>
            <person name="Izquierdo J."/>
            <person name="Woyke T."/>
        </authorList>
    </citation>
    <scope>NUCLEOTIDE SEQUENCE [LARGE SCALE GENOMIC DNA]</scope>
    <source>
        <strain evidence="2">DSM 19732 / NBRC 101661 / EBR45</strain>
    </source>
</reference>
<dbReference type="eggNOG" id="ENOG502ZADG">
    <property type="taxonomic scope" value="Bacteria"/>
</dbReference>
<dbReference type="EMBL" id="CP003065">
    <property type="protein sequence ID" value="AEV69649.1"/>
    <property type="molecule type" value="Genomic_DNA"/>
</dbReference>
<dbReference type="KEGG" id="ccl:Clocl_3122"/>
<reference evidence="1 2" key="2">
    <citation type="journal article" date="2012" name="Stand. Genomic Sci.">
        <title>Complete Genome Sequence of Clostridium clariflavum DSM 19732.</title>
        <authorList>
            <person name="Izquierdo J.A."/>
            <person name="Goodwin L."/>
            <person name="Davenport K.W."/>
            <person name="Teshima H."/>
            <person name="Bruce D."/>
            <person name="Detter C."/>
            <person name="Tapia R."/>
            <person name="Han S."/>
            <person name="Land M."/>
            <person name="Hauser L."/>
            <person name="Jeffries C.D."/>
            <person name="Han J."/>
            <person name="Pitluck S."/>
            <person name="Nolan M."/>
            <person name="Chen A."/>
            <person name="Huntemann M."/>
            <person name="Mavromatis K."/>
            <person name="Mikhailova N."/>
            <person name="Liolios K."/>
            <person name="Woyke T."/>
            <person name="Lynd L.R."/>
        </authorList>
    </citation>
    <scope>NUCLEOTIDE SEQUENCE [LARGE SCALE GENOMIC DNA]</scope>
    <source>
        <strain evidence="2">DSM 19732 / NBRC 101661 / EBR45</strain>
    </source>
</reference>
<dbReference type="OrthoDB" id="2082199at2"/>
<dbReference type="STRING" id="720554.Clocl_3122"/>
<keyword evidence="2" id="KW-1185">Reference proteome</keyword>
<evidence type="ECO:0000313" key="1">
    <source>
        <dbReference type="EMBL" id="AEV69649.1"/>
    </source>
</evidence>
<name>G8LVL3_ACECE</name>
<dbReference type="Proteomes" id="UP000005435">
    <property type="component" value="Chromosome"/>
</dbReference>
<evidence type="ECO:0000313" key="2">
    <source>
        <dbReference type="Proteomes" id="UP000005435"/>
    </source>
</evidence>
<accession>G8LVL3</accession>
<protein>
    <submittedName>
        <fullName evidence="1">Uncharacterized protein</fullName>
    </submittedName>
</protein>
<dbReference type="RefSeq" id="WP_014256192.1">
    <property type="nucleotide sequence ID" value="NC_016627.1"/>
</dbReference>
<dbReference type="HOGENOM" id="CLU_942342_0_0_9"/>
<proteinExistence type="predicted"/>
<gene>
    <name evidence="1" type="ordered locus">Clocl_3122</name>
</gene>